<comment type="similarity">
    <text evidence="2">Belongs to the YajC family.</text>
</comment>
<dbReference type="InterPro" id="IPR003849">
    <property type="entry name" value="Preprotein_translocase_YajC"/>
</dbReference>
<keyword evidence="6" id="KW-0653">Protein transport</keyword>
<evidence type="ECO:0000256" key="3">
    <source>
        <dbReference type="ARBA" id="ARBA00022448"/>
    </source>
</evidence>
<reference evidence="12 13" key="1">
    <citation type="journal article" date="2008" name="Int. J. Syst. Evol. Microbiol.">
        <title>Tessaracoccus flavescens sp. nov., isolated from marine sediment.</title>
        <authorList>
            <person name="Lee D.W."/>
            <person name="Lee S.D."/>
        </authorList>
    </citation>
    <scope>NUCLEOTIDE SEQUENCE [LARGE SCALE GENOMIC DNA]</scope>
    <source>
        <strain evidence="12 13">T21</strain>
    </source>
</reference>
<keyword evidence="5 11" id="KW-0812">Transmembrane</keyword>
<sequence>MELIIMMIALFAIMYFLMIRPQQKRMKADQEMRSSLAVGDRVLLTSGIFATISHLGERQFIVELAPDLEVTILKGNVARKVEPSDEEFEFTDEVAATEPADELATGDVIVPDDASSLTADAAPEAAEPAETFDPTPAPGEGLADEQPRTEDNK</sequence>
<dbReference type="EMBL" id="CP123967">
    <property type="protein sequence ID" value="WGT45982.1"/>
    <property type="molecule type" value="Genomic_DNA"/>
</dbReference>
<keyword evidence="9 11" id="KW-0472">Membrane</keyword>
<evidence type="ECO:0000256" key="2">
    <source>
        <dbReference type="ARBA" id="ARBA00006742"/>
    </source>
</evidence>
<evidence type="ECO:0000256" key="10">
    <source>
        <dbReference type="SAM" id="MobiDB-lite"/>
    </source>
</evidence>
<evidence type="ECO:0000313" key="12">
    <source>
        <dbReference type="EMBL" id="WGT45982.1"/>
    </source>
</evidence>
<evidence type="ECO:0000313" key="13">
    <source>
        <dbReference type="Proteomes" id="UP001244136"/>
    </source>
</evidence>
<dbReference type="RefSeq" id="WP_281143815.1">
    <property type="nucleotide sequence ID" value="NZ_CP123967.1"/>
</dbReference>
<feature type="region of interest" description="Disordered" evidence="10">
    <location>
        <begin position="96"/>
        <end position="153"/>
    </location>
</feature>
<feature type="compositionally biased region" description="Low complexity" evidence="10">
    <location>
        <begin position="118"/>
        <end position="134"/>
    </location>
</feature>
<evidence type="ECO:0000256" key="11">
    <source>
        <dbReference type="SAM" id="Phobius"/>
    </source>
</evidence>
<evidence type="ECO:0000256" key="9">
    <source>
        <dbReference type="ARBA" id="ARBA00023136"/>
    </source>
</evidence>
<dbReference type="PANTHER" id="PTHR33909:SF1">
    <property type="entry name" value="SEC TRANSLOCON ACCESSORY COMPLEX SUBUNIT YAJC"/>
    <property type="match status" value="1"/>
</dbReference>
<organism evidence="12 13">
    <name type="scientific">Tessaracoccus lacteus</name>
    <dbReference type="NCBI Taxonomy" id="3041766"/>
    <lineage>
        <taxon>Bacteria</taxon>
        <taxon>Bacillati</taxon>
        <taxon>Actinomycetota</taxon>
        <taxon>Actinomycetes</taxon>
        <taxon>Propionibacteriales</taxon>
        <taxon>Propionibacteriaceae</taxon>
        <taxon>Tessaracoccus</taxon>
    </lineage>
</organism>
<accession>A0ABY8PU62</accession>
<keyword evidence="4" id="KW-1003">Cell membrane</keyword>
<evidence type="ECO:0000256" key="5">
    <source>
        <dbReference type="ARBA" id="ARBA00022692"/>
    </source>
</evidence>
<evidence type="ECO:0000256" key="6">
    <source>
        <dbReference type="ARBA" id="ARBA00022927"/>
    </source>
</evidence>
<comment type="subcellular location">
    <subcellularLocation>
        <location evidence="1">Cell membrane</location>
        <topology evidence="1">Single-pass membrane protein</topology>
    </subcellularLocation>
</comment>
<keyword evidence="3" id="KW-0813">Transport</keyword>
<evidence type="ECO:0000256" key="4">
    <source>
        <dbReference type="ARBA" id="ARBA00022475"/>
    </source>
</evidence>
<dbReference type="PANTHER" id="PTHR33909">
    <property type="entry name" value="SEC TRANSLOCON ACCESSORY COMPLEX SUBUNIT YAJC"/>
    <property type="match status" value="1"/>
</dbReference>
<keyword evidence="7 11" id="KW-1133">Transmembrane helix</keyword>
<keyword evidence="13" id="KW-1185">Reference proteome</keyword>
<dbReference type="Pfam" id="PF02699">
    <property type="entry name" value="YajC"/>
    <property type="match status" value="1"/>
</dbReference>
<evidence type="ECO:0000256" key="8">
    <source>
        <dbReference type="ARBA" id="ARBA00023010"/>
    </source>
</evidence>
<dbReference type="SMART" id="SM01323">
    <property type="entry name" value="YajC"/>
    <property type="match status" value="1"/>
</dbReference>
<dbReference type="Proteomes" id="UP001244136">
    <property type="component" value="Chromosome"/>
</dbReference>
<dbReference type="PRINTS" id="PR01853">
    <property type="entry name" value="YAJCTRNLCASE"/>
</dbReference>
<evidence type="ECO:0000256" key="1">
    <source>
        <dbReference type="ARBA" id="ARBA00004162"/>
    </source>
</evidence>
<proteinExistence type="inferred from homology"/>
<feature type="transmembrane region" description="Helical" evidence="11">
    <location>
        <begin position="6"/>
        <end position="23"/>
    </location>
</feature>
<evidence type="ECO:0000256" key="7">
    <source>
        <dbReference type="ARBA" id="ARBA00022989"/>
    </source>
</evidence>
<dbReference type="NCBIfam" id="TIGR00739">
    <property type="entry name" value="yajC"/>
    <property type="match status" value="1"/>
</dbReference>
<keyword evidence="8" id="KW-0811">Translocation</keyword>
<gene>
    <name evidence="12" type="primary">yajC</name>
    <name evidence="12" type="ORF">QH948_07305</name>
</gene>
<protein>
    <submittedName>
        <fullName evidence="12">Preprotein translocase subunit YajC</fullName>
    </submittedName>
</protein>
<name>A0ABY8PU62_9ACTN</name>